<comment type="similarity">
    <text evidence="3">Belongs to the krueppel C2H2-type zinc-finger protein family.</text>
</comment>
<dbReference type="SMART" id="SM00355">
    <property type="entry name" value="ZnF_C2H2"/>
    <property type="match status" value="7"/>
</dbReference>
<dbReference type="SUPFAM" id="SSF57667">
    <property type="entry name" value="beta-beta-alpha zinc fingers"/>
    <property type="match status" value="5"/>
</dbReference>
<dbReference type="InterPro" id="IPR013087">
    <property type="entry name" value="Znf_C2H2_type"/>
</dbReference>
<feature type="domain" description="C2H2-type" evidence="13">
    <location>
        <begin position="476"/>
        <end position="503"/>
    </location>
</feature>
<dbReference type="PROSITE" id="PS00028">
    <property type="entry name" value="ZINC_FINGER_C2H2_1"/>
    <property type="match status" value="4"/>
</dbReference>
<dbReference type="PANTHER" id="PTHR24381">
    <property type="entry name" value="ZINC FINGER PROTEIN"/>
    <property type="match status" value="1"/>
</dbReference>
<dbReference type="AlphaFoldDB" id="M7BEP2"/>
<dbReference type="eggNOG" id="KOG1721">
    <property type="taxonomic scope" value="Eukaryota"/>
</dbReference>
<evidence type="ECO:0000256" key="10">
    <source>
        <dbReference type="ARBA" id="ARBA00023242"/>
    </source>
</evidence>
<dbReference type="Pfam" id="PF00096">
    <property type="entry name" value="zf-C2H2"/>
    <property type="match status" value="4"/>
</dbReference>
<keyword evidence="15" id="KW-1185">Reference proteome</keyword>
<dbReference type="FunFam" id="3.30.160.60:FF:000979">
    <property type="entry name" value="Zinc finger protein 775"/>
    <property type="match status" value="1"/>
</dbReference>
<dbReference type="Proteomes" id="UP000031443">
    <property type="component" value="Unassembled WGS sequence"/>
</dbReference>
<dbReference type="Gene3D" id="3.30.160.60">
    <property type="entry name" value="Classic Zinc Finger"/>
    <property type="match status" value="6"/>
</dbReference>
<evidence type="ECO:0000256" key="1">
    <source>
        <dbReference type="ARBA" id="ARBA00003767"/>
    </source>
</evidence>
<proteinExistence type="inferred from homology"/>
<dbReference type="PROSITE" id="PS51257">
    <property type="entry name" value="PROKAR_LIPOPROTEIN"/>
    <property type="match status" value="1"/>
</dbReference>
<feature type="compositionally biased region" description="Basic and acidic residues" evidence="12">
    <location>
        <begin position="499"/>
        <end position="511"/>
    </location>
</feature>
<keyword evidence="5" id="KW-0677">Repeat</keyword>
<evidence type="ECO:0000256" key="3">
    <source>
        <dbReference type="ARBA" id="ARBA00006991"/>
    </source>
</evidence>
<feature type="region of interest" description="Disordered" evidence="12">
    <location>
        <begin position="484"/>
        <end position="517"/>
    </location>
</feature>
<gene>
    <name evidence="14" type="ORF">UY3_16240</name>
</gene>
<reference evidence="15" key="1">
    <citation type="journal article" date="2013" name="Nat. Genet.">
        <title>The draft genomes of soft-shell turtle and green sea turtle yield insights into the development and evolution of the turtle-specific body plan.</title>
        <authorList>
            <person name="Wang Z."/>
            <person name="Pascual-Anaya J."/>
            <person name="Zadissa A."/>
            <person name="Li W."/>
            <person name="Niimura Y."/>
            <person name="Huang Z."/>
            <person name="Li C."/>
            <person name="White S."/>
            <person name="Xiong Z."/>
            <person name="Fang D."/>
            <person name="Wang B."/>
            <person name="Ming Y."/>
            <person name="Chen Y."/>
            <person name="Zheng Y."/>
            <person name="Kuraku S."/>
            <person name="Pignatelli M."/>
            <person name="Herrero J."/>
            <person name="Beal K."/>
            <person name="Nozawa M."/>
            <person name="Li Q."/>
            <person name="Wang J."/>
            <person name="Zhang H."/>
            <person name="Yu L."/>
            <person name="Shigenobu S."/>
            <person name="Wang J."/>
            <person name="Liu J."/>
            <person name="Flicek P."/>
            <person name="Searle S."/>
            <person name="Wang J."/>
            <person name="Kuratani S."/>
            <person name="Yin Y."/>
            <person name="Aken B."/>
            <person name="Zhang G."/>
            <person name="Irie N."/>
        </authorList>
    </citation>
    <scope>NUCLEOTIDE SEQUENCE [LARGE SCALE GENOMIC DNA]</scope>
</reference>
<dbReference type="GO" id="GO:0008270">
    <property type="term" value="F:zinc ion binding"/>
    <property type="evidence" value="ECO:0007669"/>
    <property type="project" value="UniProtKB-KW"/>
</dbReference>
<feature type="domain" description="C2H2-type" evidence="13">
    <location>
        <begin position="246"/>
        <end position="273"/>
    </location>
</feature>
<feature type="domain" description="C2H2-type" evidence="13">
    <location>
        <begin position="153"/>
        <end position="180"/>
    </location>
</feature>
<feature type="domain" description="C2H2-type" evidence="13">
    <location>
        <begin position="125"/>
        <end position="152"/>
    </location>
</feature>
<feature type="domain" description="C2H2-type" evidence="13">
    <location>
        <begin position="448"/>
        <end position="475"/>
    </location>
</feature>
<evidence type="ECO:0000313" key="15">
    <source>
        <dbReference type="Proteomes" id="UP000031443"/>
    </source>
</evidence>
<keyword evidence="8" id="KW-0805">Transcription regulation</keyword>
<protein>
    <recommendedName>
        <fullName evidence="13">C2H2-type domain-containing protein</fullName>
    </recommendedName>
</protein>
<evidence type="ECO:0000256" key="6">
    <source>
        <dbReference type="ARBA" id="ARBA00022771"/>
    </source>
</evidence>
<evidence type="ECO:0000256" key="4">
    <source>
        <dbReference type="ARBA" id="ARBA00022723"/>
    </source>
</evidence>
<dbReference type="EMBL" id="KB576555">
    <property type="protein sequence ID" value="EMP26682.1"/>
    <property type="molecule type" value="Genomic_DNA"/>
</dbReference>
<dbReference type="FunFam" id="3.30.160.60:FF:000624">
    <property type="entry name" value="zinc finger protein 697"/>
    <property type="match status" value="1"/>
</dbReference>
<comment type="subcellular location">
    <subcellularLocation>
        <location evidence="2">Nucleus</location>
    </subcellularLocation>
</comment>
<keyword evidence="4" id="KW-0479">Metal-binding</keyword>
<dbReference type="PANTHER" id="PTHR24381:SF269">
    <property type="entry name" value="ZINC FINGER PROTEIN 398"/>
    <property type="match status" value="1"/>
</dbReference>
<organism evidence="14 15">
    <name type="scientific">Chelonia mydas</name>
    <name type="common">Green sea-turtle</name>
    <name type="synonym">Chelonia agassizi</name>
    <dbReference type="NCBI Taxonomy" id="8469"/>
    <lineage>
        <taxon>Eukaryota</taxon>
        <taxon>Metazoa</taxon>
        <taxon>Chordata</taxon>
        <taxon>Craniata</taxon>
        <taxon>Vertebrata</taxon>
        <taxon>Euteleostomi</taxon>
        <taxon>Archelosauria</taxon>
        <taxon>Testudinata</taxon>
        <taxon>Testudines</taxon>
        <taxon>Cryptodira</taxon>
        <taxon>Durocryptodira</taxon>
        <taxon>Americhelydia</taxon>
        <taxon>Chelonioidea</taxon>
        <taxon>Cheloniidae</taxon>
        <taxon>Chelonia</taxon>
    </lineage>
</organism>
<keyword evidence="6 11" id="KW-0863">Zinc-finger</keyword>
<sequence length="517" mass="58367">MKPLRSRPLSRTSEDRVLLWMLVLQACEPSGPITRMERRQELGALHQRDSAEKEMLRNVCTEVLPVNNIKKEKQHEDPVEKAAAQEMLPEKENIFQCPDRRRNCANECKVTGIRRCQTHPAKGHFVCSECGKRFSWWSSLNIHKRSHTGKKPHKCGRCGKSFRQKQPLLTHQNAHARKRGHAHPECQRGFRHPIMLAVHRRSHARDGQLKKIFKGKVTWKKHQWAPPGDKVPLMRPPKAQPGGRQFLCSECGKSFPWGSSLNVHQRIHTGERPCPCPACGKRSRQEQHLPKHQQTHRGDGACWGPVGGQSFKSQGTLRAHQRGHVGARLLVGTECSRSRLHTLHLLAPPQSLAGHRPFPRRDCGLGVVWQPDLRAHRQGHLGCAVYARHGYEQRSVGQIGLSVPQLAQAGERRFAGGECPQSVHGQPHPLAFQKPPAGHRPFPGEWQFICSKCRKSFSWWSALTTHQGIHTGERPCPCPACGKRSSQKPSLVWHQRNQAGERPHRSGDCGKPRSSTS</sequence>
<evidence type="ECO:0000256" key="8">
    <source>
        <dbReference type="ARBA" id="ARBA00023015"/>
    </source>
</evidence>
<evidence type="ECO:0000256" key="12">
    <source>
        <dbReference type="SAM" id="MobiDB-lite"/>
    </source>
</evidence>
<evidence type="ECO:0000256" key="9">
    <source>
        <dbReference type="ARBA" id="ARBA00023163"/>
    </source>
</evidence>
<keyword evidence="10" id="KW-0539">Nucleus</keyword>
<dbReference type="FunFam" id="3.30.160.60:FF:000060">
    <property type="entry name" value="zinc finger protein 436"/>
    <property type="match status" value="1"/>
</dbReference>
<evidence type="ECO:0000313" key="14">
    <source>
        <dbReference type="EMBL" id="EMP26682.1"/>
    </source>
</evidence>
<evidence type="ECO:0000256" key="11">
    <source>
        <dbReference type="PROSITE-ProRule" id="PRU00042"/>
    </source>
</evidence>
<evidence type="ECO:0000256" key="2">
    <source>
        <dbReference type="ARBA" id="ARBA00004123"/>
    </source>
</evidence>
<dbReference type="FunFam" id="3.30.160.60:FF:000446">
    <property type="entry name" value="Zinc finger protein"/>
    <property type="match status" value="2"/>
</dbReference>
<dbReference type="GO" id="GO:0000977">
    <property type="term" value="F:RNA polymerase II transcription regulatory region sequence-specific DNA binding"/>
    <property type="evidence" value="ECO:0007669"/>
    <property type="project" value="TreeGrafter"/>
</dbReference>
<dbReference type="FunFam" id="3.30.160.60:FF:002533">
    <property type="entry name" value="Zinc finger protein 770"/>
    <property type="match status" value="1"/>
</dbReference>
<dbReference type="InterPro" id="IPR036236">
    <property type="entry name" value="Znf_C2H2_sf"/>
</dbReference>
<comment type="function">
    <text evidence="1">May be involved in transcriptional regulation.</text>
</comment>
<dbReference type="PROSITE" id="PS50157">
    <property type="entry name" value="ZINC_FINGER_C2H2_2"/>
    <property type="match status" value="6"/>
</dbReference>
<evidence type="ECO:0000256" key="7">
    <source>
        <dbReference type="ARBA" id="ARBA00022833"/>
    </source>
</evidence>
<evidence type="ECO:0000259" key="13">
    <source>
        <dbReference type="PROSITE" id="PS50157"/>
    </source>
</evidence>
<dbReference type="GO" id="GO:0005634">
    <property type="term" value="C:nucleus"/>
    <property type="evidence" value="ECO:0007669"/>
    <property type="project" value="UniProtKB-SubCell"/>
</dbReference>
<accession>M7BEP2</accession>
<dbReference type="GO" id="GO:0000981">
    <property type="term" value="F:DNA-binding transcription factor activity, RNA polymerase II-specific"/>
    <property type="evidence" value="ECO:0007669"/>
    <property type="project" value="TreeGrafter"/>
</dbReference>
<name>M7BEP2_CHEMY</name>
<keyword evidence="7" id="KW-0862">Zinc</keyword>
<keyword evidence="9" id="KW-0804">Transcription</keyword>
<evidence type="ECO:0000256" key="5">
    <source>
        <dbReference type="ARBA" id="ARBA00022737"/>
    </source>
</evidence>
<feature type="region of interest" description="Disordered" evidence="12">
    <location>
        <begin position="218"/>
        <end position="238"/>
    </location>
</feature>
<feature type="domain" description="C2H2-type" evidence="13">
    <location>
        <begin position="274"/>
        <end position="301"/>
    </location>
</feature>